<evidence type="ECO:0000313" key="2">
    <source>
        <dbReference type="Proteomes" id="UP000196531"/>
    </source>
</evidence>
<accession>A0A1Y5F6R2</accession>
<reference evidence="2" key="1">
    <citation type="journal article" date="2017" name="Proc. Natl. Acad. Sci. U.S.A.">
        <title>Simulation of Deepwater Horizon oil plume reveals substrate specialization within a complex community of hydrocarbon-degraders.</title>
        <authorList>
            <person name="Hu P."/>
            <person name="Dubinsky E.A."/>
            <person name="Probst A.J."/>
            <person name="Wang J."/>
            <person name="Sieber C.M.K."/>
            <person name="Tom L.M."/>
            <person name="Gardinali P."/>
            <person name="Banfield J.F."/>
            <person name="Atlas R.M."/>
            <person name="Andersen G.L."/>
        </authorList>
    </citation>
    <scope>NUCLEOTIDE SEQUENCE [LARGE SCALE GENOMIC DNA]</scope>
</reference>
<evidence type="ECO:0008006" key="3">
    <source>
        <dbReference type="Google" id="ProtNLM"/>
    </source>
</evidence>
<protein>
    <recommendedName>
        <fullName evidence="3">Transcription regulator PadR N-terminal domain-containing protein</fullName>
    </recommendedName>
</protein>
<dbReference type="Gene3D" id="1.10.10.10">
    <property type="entry name" value="Winged helix-like DNA-binding domain superfamily/Winged helix DNA-binding domain"/>
    <property type="match status" value="1"/>
</dbReference>
<dbReference type="InterPro" id="IPR036388">
    <property type="entry name" value="WH-like_DNA-bd_sf"/>
</dbReference>
<dbReference type="EMBL" id="MAAO01000006">
    <property type="protein sequence ID" value="OUR96588.1"/>
    <property type="molecule type" value="Genomic_DNA"/>
</dbReference>
<proteinExistence type="predicted"/>
<sequence>MEKELSNIRLGFLTFYILKYVEKKPEVGMAPFSALIAQEIEEKNQLGAGKSLVFSRVNSLCDSGHLIPKWGVSSNPRVKKKVKFFSISVKGKKLIKQLEKEQKRISDVLSKLPA</sequence>
<gene>
    <name evidence="1" type="ORF">A9Q84_09585</name>
</gene>
<organism evidence="1 2">
    <name type="scientific">Halobacteriovorax marinus</name>
    <dbReference type="NCBI Taxonomy" id="97084"/>
    <lineage>
        <taxon>Bacteria</taxon>
        <taxon>Pseudomonadati</taxon>
        <taxon>Bdellovibrionota</taxon>
        <taxon>Bacteriovoracia</taxon>
        <taxon>Bacteriovoracales</taxon>
        <taxon>Halobacteriovoraceae</taxon>
        <taxon>Halobacteriovorax</taxon>
    </lineage>
</organism>
<comment type="caution">
    <text evidence="1">The sequence shown here is derived from an EMBL/GenBank/DDBJ whole genome shotgun (WGS) entry which is preliminary data.</text>
</comment>
<name>A0A1Y5F6R2_9BACT</name>
<evidence type="ECO:0000313" key="1">
    <source>
        <dbReference type="EMBL" id="OUR96588.1"/>
    </source>
</evidence>
<dbReference type="AlphaFoldDB" id="A0A1Y5F6R2"/>
<dbReference type="Proteomes" id="UP000196531">
    <property type="component" value="Unassembled WGS sequence"/>
</dbReference>